<dbReference type="InterPro" id="IPR013517">
    <property type="entry name" value="FG-GAP"/>
</dbReference>
<dbReference type="InterPro" id="IPR028994">
    <property type="entry name" value="Integrin_alpha_N"/>
</dbReference>
<comment type="caution">
    <text evidence="2">The sequence shown here is derived from an EMBL/GenBank/DDBJ whole genome shotgun (WGS) entry which is preliminary data.</text>
</comment>
<dbReference type="PANTHER" id="PTHR46580">
    <property type="entry name" value="SENSOR KINASE-RELATED"/>
    <property type="match status" value="1"/>
</dbReference>
<name>A0A5C6BXT0_9BACT</name>
<evidence type="ECO:0000313" key="2">
    <source>
        <dbReference type="EMBL" id="TWU16467.1"/>
    </source>
</evidence>
<dbReference type="Pfam" id="PF13517">
    <property type="entry name" value="FG-GAP_3"/>
    <property type="match status" value="1"/>
</dbReference>
<evidence type="ECO:0000256" key="1">
    <source>
        <dbReference type="ARBA" id="ARBA00022729"/>
    </source>
</evidence>
<sequence length="490" mass="53687">MTVSVLCALIGGCQRSESVSSRSVVAAPTSVNAITEFCSDCHSFPNPASFDKERWQEEVEQGIRIYRQSGRTDLVIPDLDAAVEFFRVDAPDRIVIPMPARVASERFAEQQILWPGDNKPASISSIRVLSGERERPRFLLSDMWTGALTLAEATEQEFQVTGLGDVSHPAHIEPVDWDGDEFQDYLVADLGTLNPQSEHQGSVWLLRGQANGAPQRHALKLGLSRVADARALDCNGDGELDLLVGDFGLHFVGSIYLATHAGTSEGVPQFDWRVIDSRPGTISLQPIDFDQDGLMDFFALVAQHHESVELHRNLGDGTFEKRVVFHAEDPASGSSGIELVDFDKDGDIDVLYTNGDTFDDGLAKPNHGIKWLENEGSFPFTVHQVAAMPGCYRAVSGDIDGDGDTDIAAVAYLAAEEVAKYPVDTFDGVAWFEQQDDGSFLRHSLRKNVCEAATCVLIDWDVDGDLDLLVPPSTSDHQPQAALRLYVNQE</sequence>
<reference evidence="2 3" key="1">
    <citation type="journal article" date="2020" name="Antonie Van Leeuwenhoek">
        <title>Rhodopirellula heiligendammensis sp. nov., Rhodopirellula pilleata sp. nov., and Rhodopirellula solitaria sp. nov. isolated from natural or artificial marine surfaces in Northern Germany and California, USA, and emended description of the genus Rhodopirellula.</title>
        <authorList>
            <person name="Kallscheuer N."/>
            <person name="Wiegand S."/>
            <person name="Jogler M."/>
            <person name="Boedeker C."/>
            <person name="Peeters S.H."/>
            <person name="Rast P."/>
            <person name="Heuer A."/>
            <person name="Jetten M.S.M."/>
            <person name="Rohde M."/>
            <person name="Jogler C."/>
        </authorList>
    </citation>
    <scope>NUCLEOTIDE SEQUENCE [LARGE SCALE GENOMIC DNA]</scope>
    <source>
        <strain evidence="2 3">Poly21</strain>
    </source>
</reference>
<keyword evidence="1" id="KW-0732">Signal</keyword>
<dbReference type="PANTHER" id="PTHR46580:SF4">
    <property type="entry name" value="ATP_GTP-BINDING PROTEIN"/>
    <property type="match status" value="1"/>
</dbReference>
<dbReference type="EMBL" id="SJPU01000002">
    <property type="protein sequence ID" value="TWU16467.1"/>
    <property type="molecule type" value="Genomic_DNA"/>
</dbReference>
<dbReference type="Gene3D" id="2.130.10.130">
    <property type="entry name" value="Integrin alpha, N-terminal"/>
    <property type="match status" value="1"/>
</dbReference>
<dbReference type="OrthoDB" id="227135at2"/>
<dbReference type="AlphaFoldDB" id="A0A5C6BXT0"/>
<dbReference type="Proteomes" id="UP000319908">
    <property type="component" value="Unassembled WGS sequence"/>
</dbReference>
<evidence type="ECO:0000313" key="3">
    <source>
        <dbReference type="Proteomes" id="UP000319908"/>
    </source>
</evidence>
<gene>
    <name evidence="2" type="ORF">Poly21_36720</name>
</gene>
<accession>A0A5C6BXT0</accession>
<organism evidence="2 3">
    <name type="scientific">Allorhodopirellula heiligendammensis</name>
    <dbReference type="NCBI Taxonomy" id="2714739"/>
    <lineage>
        <taxon>Bacteria</taxon>
        <taxon>Pseudomonadati</taxon>
        <taxon>Planctomycetota</taxon>
        <taxon>Planctomycetia</taxon>
        <taxon>Pirellulales</taxon>
        <taxon>Pirellulaceae</taxon>
        <taxon>Allorhodopirellula</taxon>
    </lineage>
</organism>
<protein>
    <submittedName>
        <fullName evidence="2">FG-GAP repeat protein</fullName>
    </submittedName>
</protein>
<dbReference type="SUPFAM" id="SSF69318">
    <property type="entry name" value="Integrin alpha N-terminal domain"/>
    <property type="match status" value="1"/>
</dbReference>
<keyword evidence="3" id="KW-1185">Reference proteome</keyword>
<proteinExistence type="predicted"/>